<dbReference type="RefSeq" id="WP_051908559.1">
    <property type="nucleotide sequence ID" value="NZ_CP008941.1"/>
</dbReference>
<dbReference type="Pfam" id="PF14539">
    <property type="entry name" value="DUF4442"/>
    <property type="match status" value="1"/>
</dbReference>
<protein>
    <recommendedName>
        <fullName evidence="3">Tetrameric acyl-CoA thioesterase</fullName>
    </recommendedName>
</protein>
<organism evidence="1 2">
    <name type="scientific">Candidatus Odyssella acanthamoebae</name>
    <dbReference type="NCBI Taxonomy" id="91604"/>
    <lineage>
        <taxon>Bacteria</taxon>
        <taxon>Pseudomonadati</taxon>
        <taxon>Pseudomonadota</taxon>
        <taxon>Alphaproteobacteria</taxon>
        <taxon>Holosporales</taxon>
        <taxon>Candidatus Paracaedibacteraceae</taxon>
        <taxon>Candidatus Odyssella</taxon>
    </lineage>
</organism>
<sequence>MKLKRSTLLKLINFWLPFVGAGIRVKSISDDILSIDVEMKLRWWNRNYVKTHFGGSLYAMTDAFFMMILLENLGKDYIVWDKAATIRFKKPGRGTVRAHFHIPLEEIERIRQLANTNYKVEPQFTVNVMDESGTIIAEVDKLLYVRRKDKT</sequence>
<dbReference type="AlphaFoldDB" id="A0A077ASF8"/>
<gene>
    <name evidence="1" type="ORF">ID47_04335</name>
</gene>
<accession>A0A077ASF8</accession>
<dbReference type="Gene3D" id="3.10.129.10">
    <property type="entry name" value="Hotdog Thioesterase"/>
    <property type="match status" value="1"/>
</dbReference>
<dbReference type="OrthoDB" id="9814774at2"/>
<evidence type="ECO:0000313" key="1">
    <source>
        <dbReference type="EMBL" id="AIK96137.1"/>
    </source>
</evidence>
<reference evidence="1 2" key="1">
    <citation type="submission" date="2014-07" db="EMBL/GenBank/DDBJ databases">
        <title>Comparative genomic insights into amoeba endosymbionts belonging to the families of Holosporaceae and Candidatus Midichloriaceae within Rickettsiales.</title>
        <authorList>
            <person name="Wang Z."/>
            <person name="Wu M."/>
        </authorList>
    </citation>
    <scope>NUCLEOTIDE SEQUENCE [LARGE SCALE GENOMIC DNA]</scope>
    <source>
        <strain evidence="1">PRA3</strain>
    </source>
</reference>
<keyword evidence="2" id="KW-1185">Reference proteome</keyword>
<dbReference type="SUPFAM" id="SSF54637">
    <property type="entry name" value="Thioesterase/thiol ester dehydrase-isomerase"/>
    <property type="match status" value="1"/>
</dbReference>
<evidence type="ECO:0000313" key="2">
    <source>
        <dbReference type="Proteomes" id="UP000028926"/>
    </source>
</evidence>
<evidence type="ECO:0008006" key="3">
    <source>
        <dbReference type="Google" id="ProtNLM"/>
    </source>
</evidence>
<name>A0A077ASF8_9PROT</name>
<dbReference type="Proteomes" id="UP000028926">
    <property type="component" value="Chromosome"/>
</dbReference>
<dbReference type="InterPro" id="IPR029069">
    <property type="entry name" value="HotDog_dom_sf"/>
</dbReference>
<dbReference type="InterPro" id="IPR027961">
    <property type="entry name" value="DUF4442"/>
</dbReference>
<dbReference type="HOGENOM" id="CLU_116159_0_0_5"/>
<dbReference type="STRING" id="91604.ID47_04335"/>
<dbReference type="eggNOG" id="COG2050">
    <property type="taxonomic scope" value="Bacteria"/>
</dbReference>
<dbReference type="KEGG" id="paca:ID47_04335"/>
<dbReference type="EMBL" id="CP008941">
    <property type="protein sequence ID" value="AIK96137.1"/>
    <property type="molecule type" value="Genomic_DNA"/>
</dbReference>
<proteinExistence type="predicted"/>